<dbReference type="Pfam" id="PF01503">
    <property type="entry name" value="PRA-PH"/>
    <property type="match status" value="1"/>
</dbReference>
<comment type="similarity">
    <text evidence="3 9">Belongs to the PRA-PH family.</text>
</comment>
<dbReference type="InterPro" id="IPR021130">
    <property type="entry name" value="PRib-ATP_PPHydrolase-like"/>
</dbReference>
<evidence type="ECO:0000313" key="12">
    <source>
        <dbReference type="Proteomes" id="UP000194946"/>
    </source>
</evidence>
<dbReference type="RefSeq" id="WP_086632325.1">
    <property type="nucleotide sequence ID" value="NZ_JOPB01000007.1"/>
</dbReference>
<dbReference type="SUPFAM" id="SSF101386">
    <property type="entry name" value="all-alpha NTP pyrophosphatases"/>
    <property type="match status" value="1"/>
</dbReference>
<keyword evidence="8 9" id="KW-0368">Histidine biosynthesis</keyword>
<reference evidence="12" key="1">
    <citation type="submission" date="2014-06" db="EMBL/GenBank/DDBJ databases">
        <authorList>
            <person name="Winans N.J."/>
            <person name="Newell P.D."/>
            <person name="Douglas A.E."/>
        </authorList>
    </citation>
    <scope>NUCLEOTIDE SEQUENCE [LARGE SCALE GENOMIC DNA]</scope>
    <source>
        <strain evidence="12">DmL_052</strain>
    </source>
</reference>
<dbReference type="CDD" id="cd11534">
    <property type="entry name" value="NTP-PPase_HisIE_like"/>
    <property type="match status" value="1"/>
</dbReference>
<dbReference type="NCBIfam" id="TIGR03188">
    <property type="entry name" value="histidine_hisI"/>
    <property type="match status" value="1"/>
</dbReference>
<evidence type="ECO:0000256" key="9">
    <source>
        <dbReference type="HAMAP-Rule" id="MF_01020"/>
    </source>
</evidence>
<dbReference type="GO" id="GO:0005737">
    <property type="term" value="C:cytoplasm"/>
    <property type="evidence" value="ECO:0007669"/>
    <property type="project" value="UniProtKB-SubCell"/>
</dbReference>
<evidence type="ECO:0000256" key="4">
    <source>
        <dbReference type="ARBA" id="ARBA00022605"/>
    </source>
</evidence>
<dbReference type="GO" id="GO:0005524">
    <property type="term" value="F:ATP binding"/>
    <property type="evidence" value="ECO:0007669"/>
    <property type="project" value="UniProtKB-KW"/>
</dbReference>
<dbReference type="NCBIfam" id="NF001613">
    <property type="entry name" value="PRK00400.1-5"/>
    <property type="match status" value="1"/>
</dbReference>
<evidence type="ECO:0000256" key="8">
    <source>
        <dbReference type="ARBA" id="ARBA00023102"/>
    </source>
</evidence>
<dbReference type="UniPathway" id="UPA00031">
    <property type="reaction ID" value="UER00007"/>
</dbReference>
<dbReference type="AlphaFoldDB" id="A0A251ZU60"/>
<dbReference type="PANTHER" id="PTHR42945:SF1">
    <property type="entry name" value="HISTIDINE BIOSYNTHESIS BIFUNCTIONAL PROTEIN HIS7"/>
    <property type="match status" value="1"/>
</dbReference>
<proteinExistence type="inferred from homology"/>
<keyword evidence="7 9" id="KW-0067">ATP-binding</keyword>
<comment type="catalytic activity">
    <reaction evidence="1 9">
        <text>1-(5-phospho-beta-D-ribosyl)-ATP + H2O = 1-(5-phospho-beta-D-ribosyl)-5'-AMP + diphosphate + H(+)</text>
        <dbReference type="Rhea" id="RHEA:22828"/>
        <dbReference type="ChEBI" id="CHEBI:15377"/>
        <dbReference type="ChEBI" id="CHEBI:15378"/>
        <dbReference type="ChEBI" id="CHEBI:33019"/>
        <dbReference type="ChEBI" id="CHEBI:59457"/>
        <dbReference type="ChEBI" id="CHEBI:73183"/>
        <dbReference type="EC" id="3.6.1.31"/>
    </reaction>
</comment>
<evidence type="ECO:0000256" key="1">
    <source>
        <dbReference type="ARBA" id="ARBA00001460"/>
    </source>
</evidence>
<evidence type="ECO:0000256" key="7">
    <source>
        <dbReference type="ARBA" id="ARBA00022840"/>
    </source>
</evidence>
<name>A0A251ZU60_9PROT</name>
<dbReference type="PANTHER" id="PTHR42945">
    <property type="entry name" value="HISTIDINE BIOSYNTHESIS BIFUNCTIONAL PROTEIN"/>
    <property type="match status" value="1"/>
</dbReference>
<keyword evidence="5 9" id="KW-0547">Nucleotide-binding</keyword>
<dbReference type="GO" id="GO:0000105">
    <property type="term" value="P:L-histidine biosynthetic process"/>
    <property type="evidence" value="ECO:0007669"/>
    <property type="project" value="UniProtKB-UniRule"/>
</dbReference>
<evidence type="ECO:0000256" key="2">
    <source>
        <dbReference type="ARBA" id="ARBA00005204"/>
    </source>
</evidence>
<dbReference type="GO" id="GO:0004636">
    <property type="term" value="F:phosphoribosyl-ATP diphosphatase activity"/>
    <property type="evidence" value="ECO:0007669"/>
    <property type="project" value="UniProtKB-UniRule"/>
</dbReference>
<gene>
    <name evidence="9" type="primary">hisE</name>
    <name evidence="11" type="ORF">HK18_09160</name>
</gene>
<dbReference type="Gene3D" id="1.10.287.1080">
    <property type="entry name" value="MazG-like"/>
    <property type="match status" value="1"/>
</dbReference>
<keyword evidence="9" id="KW-0963">Cytoplasm</keyword>
<dbReference type="NCBIfam" id="NF001611">
    <property type="entry name" value="PRK00400.1-3"/>
    <property type="match status" value="1"/>
</dbReference>
<sequence>MSTEINADIINHLYDTILSRKDADPNVSYSAKLLAKGPKKTAEKFGEEAVECLIECATGNKKELITESADVLYHLLVMWVSAGVSPDDVWQELHRREGTSGIAEKAARPSDPLK</sequence>
<evidence type="ECO:0000256" key="5">
    <source>
        <dbReference type="ARBA" id="ARBA00022741"/>
    </source>
</evidence>
<evidence type="ECO:0000313" key="11">
    <source>
        <dbReference type="EMBL" id="OUI78208.1"/>
    </source>
</evidence>
<comment type="caution">
    <text evidence="11">The sequence shown here is derived from an EMBL/GenBank/DDBJ whole genome shotgun (WGS) entry which is preliminary data.</text>
</comment>
<evidence type="ECO:0000256" key="6">
    <source>
        <dbReference type="ARBA" id="ARBA00022801"/>
    </source>
</evidence>
<dbReference type="Proteomes" id="UP000194946">
    <property type="component" value="Unassembled WGS sequence"/>
</dbReference>
<feature type="region of interest" description="Disordered" evidence="10">
    <location>
        <begin position="95"/>
        <end position="114"/>
    </location>
</feature>
<dbReference type="EMBL" id="JOPB01000007">
    <property type="protein sequence ID" value="OUI78208.1"/>
    <property type="molecule type" value="Genomic_DNA"/>
</dbReference>
<dbReference type="EC" id="3.6.1.31" evidence="9"/>
<evidence type="ECO:0000256" key="3">
    <source>
        <dbReference type="ARBA" id="ARBA00009392"/>
    </source>
</evidence>
<keyword evidence="4 9" id="KW-0028">Amino-acid biosynthesis</keyword>
<feature type="compositionally biased region" description="Basic and acidic residues" evidence="10">
    <location>
        <begin position="105"/>
        <end position="114"/>
    </location>
</feature>
<comment type="pathway">
    <text evidence="2 9">Amino-acid biosynthesis; L-histidine biosynthesis; L-histidine from 5-phospho-alpha-D-ribose 1-diphosphate: step 2/9.</text>
</comment>
<accession>A0A251ZU60</accession>
<dbReference type="InterPro" id="IPR008179">
    <property type="entry name" value="HisE"/>
</dbReference>
<dbReference type="HAMAP" id="MF_01020">
    <property type="entry name" value="HisE"/>
    <property type="match status" value="1"/>
</dbReference>
<protein>
    <recommendedName>
        <fullName evidence="9">Phosphoribosyl-ATP pyrophosphatase</fullName>
        <shortName evidence="9">PRA-PH</shortName>
        <ecNumber evidence="9">3.6.1.31</ecNumber>
    </recommendedName>
</protein>
<evidence type="ECO:0000256" key="10">
    <source>
        <dbReference type="SAM" id="MobiDB-lite"/>
    </source>
</evidence>
<keyword evidence="12" id="KW-1185">Reference proteome</keyword>
<keyword evidence="6 9" id="KW-0378">Hydrolase</keyword>
<comment type="subcellular location">
    <subcellularLocation>
        <location evidence="9">Cytoplasm</location>
    </subcellularLocation>
</comment>
<organism evidence="11 12">
    <name type="scientific">Commensalibacter intestini</name>
    <dbReference type="NCBI Taxonomy" id="479936"/>
    <lineage>
        <taxon>Bacteria</taxon>
        <taxon>Pseudomonadati</taxon>
        <taxon>Pseudomonadota</taxon>
        <taxon>Alphaproteobacteria</taxon>
        <taxon>Acetobacterales</taxon>
        <taxon>Acetobacteraceae</taxon>
    </lineage>
</organism>